<feature type="signal peptide" evidence="1">
    <location>
        <begin position="1"/>
        <end position="20"/>
    </location>
</feature>
<dbReference type="GO" id="GO:0030134">
    <property type="term" value="C:COPII-coated ER to Golgi transport vesicle"/>
    <property type="evidence" value="ECO:0007669"/>
    <property type="project" value="TreeGrafter"/>
</dbReference>
<sequence>MSLLIIAALVVGEMRHYLVGDDGYDYKFTVDTAFSERPELEMDMIVATPCTGLVAQLSGSVASSEFNPMNELKRDPTRFEFTEKEKLYWEELKRAQGRVSERTTLFKSLDKITLVSGRVEEGLQMEADIKQREEARAIQLERMKNPKQSSDIDSGMLILIGNGFNVFHVVASNSDKDEGTACRIHGRVRVNKVKGDSVVITAGRGLGFDGIFAHYNSHSKPGNISHRIERFNFGSRIYGLVTPLAGTEQISENGVDEFRYFLKVVPTRIYHSGLFGGSTLTYQYSVTFTKKTPKKNTHRHAAIVIHYEFAATAIEVRRIQTLVFIKPLLE</sequence>
<dbReference type="InterPro" id="IPR012936">
    <property type="entry name" value="Erv_C"/>
</dbReference>
<evidence type="ECO:0000256" key="1">
    <source>
        <dbReference type="SAM" id="SignalP"/>
    </source>
</evidence>
<protein>
    <recommendedName>
        <fullName evidence="2">Endoplasmic reticulum vesicle transporter C-terminal domain-containing protein</fullName>
    </recommendedName>
</protein>
<dbReference type="GO" id="GO:0005783">
    <property type="term" value="C:endoplasmic reticulum"/>
    <property type="evidence" value="ECO:0007669"/>
    <property type="project" value="TreeGrafter"/>
</dbReference>
<gene>
    <name evidence="3" type="ORF">GPUH_LOCUS12781</name>
</gene>
<evidence type="ECO:0000259" key="2">
    <source>
        <dbReference type="Pfam" id="PF07970"/>
    </source>
</evidence>
<dbReference type="OrthoDB" id="2382881at2759"/>
<dbReference type="GO" id="GO:0006890">
    <property type="term" value="P:retrograde vesicle-mediated transport, Golgi to endoplasmic reticulum"/>
    <property type="evidence" value="ECO:0007669"/>
    <property type="project" value="TreeGrafter"/>
</dbReference>
<dbReference type="PANTHER" id="PTHR10984">
    <property type="entry name" value="ENDOPLASMIC RETICULUM-GOLGI INTERMEDIATE COMPARTMENT PROTEIN"/>
    <property type="match status" value="1"/>
</dbReference>
<dbReference type="GO" id="GO:0006888">
    <property type="term" value="P:endoplasmic reticulum to Golgi vesicle-mediated transport"/>
    <property type="evidence" value="ECO:0007669"/>
    <property type="project" value="TreeGrafter"/>
</dbReference>
<name>A0A3P7M512_9BILA</name>
<dbReference type="Proteomes" id="UP000271098">
    <property type="component" value="Unassembled WGS sequence"/>
</dbReference>
<feature type="chain" id="PRO_5017991590" description="Endoplasmic reticulum vesicle transporter C-terminal domain-containing protein" evidence="1">
    <location>
        <begin position="21"/>
        <end position="330"/>
    </location>
</feature>
<evidence type="ECO:0000313" key="3">
    <source>
        <dbReference type="EMBL" id="VDN21030.1"/>
    </source>
</evidence>
<evidence type="ECO:0000313" key="4">
    <source>
        <dbReference type="Proteomes" id="UP000271098"/>
    </source>
</evidence>
<keyword evidence="4" id="KW-1185">Reference proteome</keyword>
<organism evidence="3 4">
    <name type="scientific">Gongylonema pulchrum</name>
    <dbReference type="NCBI Taxonomy" id="637853"/>
    <lineage>
        <taxon>Eukaryota</taxon>
        <taxon>Metazoa</taxon>
        <taxon>Ecdysozoa</taxon>
        <taxon>Nematoda</taxon>
        <taxon>Chromadorea</taxon>
        <taxon>Rhabditida</taxon>
        <taxon>Spirurina</taxon>
        <taxon>Spiruromorpha</taxon>
        <taxon>Spiruroidea</taxon>
        <taxon>Gongylonematidae</taxon>
        <taxon>Gongylonema</taxon>
    </lineage>
</organism>
<dbReference type="Pfam" id="PF07970">
    <property type="entry name" value="COPIIcoated_ERV"/>
    <property type="match status" value="1"/>
</dbReference>
<accession>A0A3P7M512</accession>
<dbReference type="InterPro" id="IPR045888">
    <property type="entry name" value="Erv"/>
</dbReference>
<keyword evidence="1" id="KW-0732">Signal</keyword>
<dbReference type="AlphaFoldDB" id="A0A3P7M512"/>
<feature type="domain" description="Endoplasmic reticulum vesicle transporter C-terminal" evidence="2">
    <location>
        <begin position="174"/>
        <end position="320"/>
    </location>
</feature>
<proteinExistence type="predicted"/>
<dbReference type="PANTHER" id="PTHR10984:SF30">
    <property type="entry name" value="ENDOPLASMIC RETICULUM-GOLGI INTERMEDIATE COMPARTMENT PROTEIN 2"/>
    <property type="match status" value="1"/>
</dbReference>
<dbReference type="EMBL" id="UYRT01079601">
    <property type="protein sequence ID" value="VDN21030.1"/>
    <property type="molecule type" value="Genomic_DNA"/>
</dbReference>
<reference evidence="3 4" key="1">
    <citation type="submission" date="2018-11" db="EMBL/GenBank/DDBJ databases">
        <authorList>
            <consortium name="Pathogen Informatics"/>
        </authorList>
    </citation>
    <scope>NUCLEOTIDE SEQUENCE [LARGE SCALE GENOMIC DNA]</scope>
</reference>
<dbReference type="GO" id="GO:0016020">
    <property type="term" value="C:membrane"/>
    <property type="evidence" value="ECO:0007669"/>
    <property type="project" value="TreeGrafter"/>
</dbReference>